<name>A0A5P9XPN9_ACITH</name>
<evidence type="ECO:0008006" key="3">
    <source>
        <dbReference type="Google" id="ProtNLM"/>
    </source>
</evidence>
<accession>A0A5P9XPN9</accession>
<evidence type="ECO:0000313" key="2">
    <source>
        <dbReference type="Proteomes" id="UP000363590"/>
    </source>
</evidence>
<dbReference type="AlphaFoldDB" id="A0A5P9XPN9"/>
<sequence>MDKTDPFLRAFFWVPVLLASFFYSGEALAGPDTASPASVSVFATYGEKADLPFRAGFGLAAAYHFSRRAVLSASYHYQSGYGKRTGYAYLDNLPVLQNVLNVRAGYTVYRNGWMAVTPFAAYNYLAYGDLHNNAAGIGFNVLLKPCSWLRLKGQAEALAGFDGNIAGRNLTRPANLYQFKGTAEVPVGWKTDVFSAVEFSRYIGESNTLTGYTAYFGVTRHFAF</sequence>
<reference evidence="1 2" key="1">
    <citation type="submission" date="2019-10" db="EMBL/GenBank/DDBJ databases">
        <authorList>
            <person name="Wang R."/>
        </authorList>
    </citation>
    <scope>NUCLEOTIDE SEQUENCE [LARGE SCALE GENOMIC DNA]</scope>
    <source>
        <strain evidence="1 2">ATCC 19377</strain>
    </source>
</reference>
<organism evidence="1 2">
    <name type="scientific">Acidithiobacillus thiooxidans ATCC 19377</name>
    <dbReference type="NCBI Taxonomy" id="637390"/>
    <lineage>
        <taxon>Bacteria</taxon>
        <taxon>Pseudomonadati</taxon>
        <taxon>Pseudomonadota</taxon>
        <taxon>Acidithiobacillia</taxon>
        <taxon>Acidithiobacillales</taxon>
        <taxon>Acidithiobacillaceae</taxon>
        <taxon>Acidithiobacillus</taxon>
    </lineage>
</organism>
<dbReference type="RefSeq" id="WP_153940601.1">
    <property type="nucleotide sequence ID" value="NZ_CP045571.1"/>
</dbReference>
<dbReference type="EMBL" id="CP045571">
    <property type="protein sequence ID" value="QFX95965.1"/>
    <property type="molecule type" value="Genomic_DNA"/>
</dbReference>
<dbReference type="KEGG" id="atx:GCD22_01669"/>
<gene>
    <name evidence="1" type="ORF">GCD22_01669</name>
</gene>
<protein>
    <recommendedName>
        <fullName evidence="3">Outer membrane protein beta-barrel domain-containing protein</fullName>
    </recommendedName>
</protein>
<evidence type="ECO:0000313" key="1">
    <source>
        <dbReference type="EMBL" id="QFX95965.1"/>
    </source>
</evidence>
<dbReference type="Proteomes" id="UP000363590">
    <property type="component" value="Chromosome"/>
</dbReference>
<proteinExistence type="predicted"/>
<dbReference type="GeneID" id="60696012"/>